<evidence type="ECO:0000256" key="6">
    <source>
        <dbReference type="ARBA" id="ARBA00023273"/>
    </source>
</evidence>
<evidence type="ECO:0000256" key="2">
    <source>
        <dbReference type="ARBA" id="ARBA00016322"/>
    </source>
</evidence>
<keyword evidence="3" id="KW-0677">Repeat</keyword>
<dbReference type="Proteomes" id="UP001141327">
    <property type="component" value="Unassembled WGS sequence"/>
</dbReference>
<evidence type="ECO:0000313" key="8">
    <source>
        <dbReference type="Proteomes" id="UP001141327"/>
    </source>
</evidence>
<comment type="subcellular location">
    <subcellularLocation>
        <location evidence="1">Cell projection</location>
        <location evidence="1">Cilium</location>
        <location evidence="1">Flagellum</location>
    </subcellularLocation>
</comment>
<name>A0ABQ8URZ8_9EUKA</name>
<dbReference type="Gene3D" id="2.20.110.10">
    <property type="entry name" value="Histone H3 K4-specific methyltransferase SET7/9 N-terminal domain"/>
    <property type="match status" value="1"/>
</dbReference>
<organism evidence="7 8">
    <name type="scientific">Paratrimastix pyriformis</name>
    <dbReference type="NCBI Taxonomy" id="342808"/>
    <lineage>
        <taxon>Eukaryota</taxon>
        <taxon>Metamonada</taxon>
        <taxon>Preaxostyla</taxon>
        <taxon>Paratrimastigidae</taxon>
        <taxon>Paratrimastix</taxon>
    </lineage>
</organism>
<dbReference type="InterPro" id="IPR003409">
    <property type="entry name" value="MORN"/>
</dbReference>
<evidence type="ECO:0000256" key="3">
    <source>
        <dbReference type="ARBA" id="ARBA00022737"/>
    </source>
</evidence>
<dbReference type="InterPro" id="IPR042814">
    <property type="entry name" value="Morn5"/>
</dbReference>
<dbReference type="PANTHER" id="PTHR46437:SF1">
    <property type="entry name" value="MORN REPEAT-CONTAINING PROTEIN 5"/>
    <property type="match status" value="1"/>
</dbReference>
<gene>
    <name evidence="7" type="ORF">PAPYR_1708</name>
</gene>
<sequence length="163" mass="18515">MELTGSKFEGELQNGRMEGHARFTFPEGSSVFEGEMKDGMFHGDGTLHFPDGGKYVAKWDHGRVVEGRYIFKDGLVWERAGWDYCLGDDRRFYSERVGGIRPAGESLQTNTGVLPPIPQGCFDTGAGYYDPNSSFLYSYTGVQQRKPEKDEIDWITKHCRIQR</sequence>
<dbReference type="EMBL" id="JAPMOS010000006">
    <property type="protein sequence ID" value="KAJ4461603.1"/>
    <property type="molecule type" value="Genomic_DNA"/>
</dbReference>
<evidence type="ECO:0000313" key="7">
    <source>
        <dbReference type="EMBL" id="KAJ4461603.1"/>
    </source>
</evidence>
<reference evidence="7" key="1">
    <citation type="journal article" date="2022" name="bioRxiv">
        <title>Genomics of Preaxostyla Flagellates Illuminates Evolutionary Transitions and the Path Towards Mitochondrial Loss.</title>
        <authorList>
            <person name="Novak L.V.F."/>
            <person name="Treitli S.C."/>
            <person name="Pyrih J."/>
            <person name="Halakuc P."/>
            <person name="Pipaliya S.V."/>
            <person name="Vacek V."/>
            <person name="Brzon O."/>
            <person name="Soukal P."/>
            <person name="Eme L."/>
            <person name="Dacks J.B."/>
            <person name="Karnkowska A."/>
            <person name="Elias M."/>
            <person name="Hampl V."/>
        </authorList>
    </citation>
    <scope>NUCLEOTIDE SEQUENCE</scope>
    <source>
        <strain evidence="7">RCP-MX</strain>
    </source>
</reference>
<dbReference type="PANTHER" id="PTHR46437">
    <property type="entry name" value="MORN REPEAT-CONTAINING PROTEIN 5"/>
    <property type="match status" value="1"/>
</dbReference>
<comment type="caution">
    <text evidence="7">The sequence shown here is derived from an EMBL/GenBank/DDBJ whole genome shotgun (WGS) entry which is preliminary data.</text>
</comment>
<dbReference type="SUPFAM" id="SSF82185">
    <property type="entry name" value="Histone H3 K4-specific methyltransferase SET7/9 N-terminal domain"/>
    <property type="match status" value="1"/>
</dbReference>
<dbReference type="Pfam" id="PF02493">
    <property type="entry name" value="MORN"/>
    <property type="match status" value="3"/>
</dbReference>
<dbReference type="SMART" id="SM00698">
    <property type="entry name" value="MORN"/>
    <property type="match status" value="2"/>
</dbReference>
<evidence type="ECO:0000256" key="1">
    <source>
        <dbReference type="ARBA" id="ARBA00004230"/>
    </source>
</evidence>
<keyword evidence="6" id="KW-0966">Cell projection</keyword>
<keyword evidence="4" id="KW-0282">Flagellum</keyword>
<keyword evidence="5" id="KW-0969">Cilium</keyword>
<proteinExistence type="predicted"/>
<accession>A0ABQ8URZ8</accession>
<evidence type="ECO:0000256" key="5">
    <source>
        <dbReference type="ARBA" id="ARBA00023069"/>
    </source>
</evidence>
<protein>
    <recommendedName>
        <fullName evidence="2">MORN repeat-containing protein 5</fullName>
    </recommendedName>
</protein>
<evidence type="ECO:0000256" key="4">
    <source>
        <dbReference type="ARBA" id="ARBA00022846"/>
    </source>
</evidence>
<keyword evidence="8" id="KW-1185">Reference proteome</keyword>